<evidence type="ECO:0000313" key="3">
    <source>
        <dbReference type="Proteomes" id="UP000287687"/>
    </source>
</evidence>
<keyword evidence="1" id="KW-0472">Membrane</keyword>
<feature type="transmembrane region" description="Helical" evidence="1">
    <location>
        <begin position="87"/>
        <end position="107"/>
    </location>
</feature>
<gene>
    <name evidence="2" type="ORF">EPK99_05830</name>
</gene>
<dbReference type="Pfam" id="PF06912">
    <property type="entry name" value="DUF1275"/>
    <property type="match status" value="1"/>
</dbReference>
<dbReference type="OrthoDB" id="7676651at2"/>
<name>A0A3S3SBG6_9HYPH</name>
<dbReference type="EMBL" id="SBIP01000001">
    <property type="protein sequence ID" value="RWX81770.1"/>
    <property type="molecule type" value="Genomic_DNA"/>
</dbReference>
<evidence type="ECO:0000313" key="2">
    <source>
        <dbReference type="EMBL" id="RWX81770.1"/>
    </source>
</evidence>
<keyword evidence="1" id="KW-0812">Transmembrane</keyword>
<dbReference type="InterPro" id="IPR010699">
    <property type="entry name" value="DUF1275"/>
</dbReference>
<dbReference type="PANTHER" id="PTHR37314:SF5">
    <property type="entry name" value="SLR0142 PROTEIN"/>
    <property type="match status" value="1"/>
</dbReference>
<organism evidence="2 3">
    <name type="scientific">Neorhizobium lilium</name>
    <dbReference type="NCBI Taxonomy" id="2503024"/>
    <lineage>
        <taxon>Bacteria</taxon>
        <taxon>Pseudomonadati</taxon>
        <taxon>Pseudomonadota</taxon>
        <taxon>Alphaproteobacteria</taxon>
        <taxon>Hyphomicrobiales</taxon>
        <taxon>Rhizobiaceae</taxon>
        <taxon>Rhizobium/Agrobacterium group</taxon>
        <taxon>Neorhizobium</taxon>
    </lineage>
</organism>
<dbReference type="RefSeq" id="WP_128441956.1">
    <property type="nucleotide sequence ID" value="NZ_SBIP01000001.1"/>
</dbReference>
<keyword evidence="1" id="KW-1133">Transmembrane helix</keyword>
<sequence length="227" mass="23200">MKNIPLAILLSLNGGYVDTVGFLALAGLFTAHVTGNFVTLGAAVVLGTGGGLAKLLALPMFCLCVFLSRVAGIVLARNGHAVMRPLLAVKLVLLTVAFGLAIALGPFTNANGWPALTIGMVLVAAMAVQNGLHRVHLAKSPPTTLMTGTTTQIMLDLADLAVGTRDDSKAPAAARRLKMMCFSVAAFAAGCALAAGSYILSPVWCFAVPVVIAALAFGAKVETPEGD</sequence>
<comment type="caution">
    <text evidence="2">The sequence shown here is derived from an EMBL/GenBank/DDBJ whole genome shotgun (WGS) entry which is preliminary data.</text>
</comment>
<dbReference type="PANTHER" id="PTHR37314">
    <property type="entry name" value="SLR0142 PROTEIN"/>
    <property type="match status" value="1"/>
</dbReference>
<evidence type="ECO:0000256" key="1">
    <source>
        <dbReference type="SAM" id="Phobius"/>
    </source>
</evidence>
<reference evidence="2 3" key="1">
    <citation type="submission" date="2019-01" db="EMBL/GenBank/DDBJ databases">
        <title>The draft genome of Rhizobium sp. 24NR.</title>
        <authorList>
            <person name="Liu L."/>
            <person name="Liang L."/>
            <person name="Shi S."/>
            <person name="Xu L."/>
            <person name="Wang X."/>
            <person name="Li L."/>
            <person name="Zhang X."/>
        </authorList>
    </citation>
    <scope>NUCLEOTIDE SEQUENCE [LARGE SCALE GENOMIC DNA]</scope>
    <source>
        <strain evidence="2 3">24NR</strain>
    </source>
</reference>
<dbReference type="AlphaFoldDB" id="A0A3S3SBG6"/>
<feature type="transmembrane region" description="Helical" evidence="1">
    <location>
        <begin position="113"/>
        <end position="132"/>
    </location>
</feature>
<protein>
    <submittedName>
        <fullName evidence="2">DUF1275 domain-containing protein</fullName>
    </submittedName>
</protein>
<feature type="transmembrane region" description="Helical" evidence="1">
    <location>
        <begin position="177"/>
        <end position="195"/>
    </location>
</feature>
<keyword evidence="3" id="KW-1185">Reference proteome</keyword>
<accession>A0A3S3SBG6</accession>
<proteinExistence type="predicted"/>
<feature type="transmembrane region" description="Helical" evidence="1">
    <location>
        <begin position="52"/>
        <end position="75"/>
    </location>
</feature>
<dbReference type="Proteomes" id="UP000287687">
    <property type="component" value="Unassembled WGS sequence"/>
</dbReference>